<dbReference type="EMBL" id="GEDC01005478">
    <property type="protein sequence ID" value="JAS31820.1"/>
    <property type="molecule type" value="Transcribed_RNA"/>
</dbReference>
<dbReference type="AlphaFoldDB" id="A0A1B6E1L8"/>
<feature type="compositionally biased region" description="Polar residues" evidence="1">
    <location>
        <begin position="46"/>
        <end position="55"/>
    </location>
</feature>
<sequence length="128" mass="13984">VHLVKTHGQLDSVAASYIVGLYRDGEDPTHIEQPIASQPRKKKSTKQSCLETSTPLGLPVPSINPNLANMIKSDVTLHPAAVIDPSDDVIYIQLPPDDTLDGYDPSVHFFSPGDGFLTMSDQRTLLFE</sequence>
<gene>
    <name evidence="2" type="ORF">g.44717</name>
</gene>
<proteinExistence type="predicted"/>
<reference evidence="2" key="1">
    <citation type="submission" date="2015-12" db="EMBL/GenBank/DDBJ databases">
        <title>De novo transcriptome assembly of four potential Pierce s Disease insect vectors from Arizona vineyards.</title>
        <authorList>
            <person name="Tassone E.E."/>
        </authorList>
    </citation>
    <scope>NUCLEOTIDE SEQUENCE</scope>
</reference>
<organism evidence="2">
    <name type="scientific">Clastoptera arizonana</name>
    <name type="common">Arizona spittle bug</name>
    <dbReference type="NCBI Taxonomy" id="38151"/>
    <lineage>
        <taxon>Eukaryota</taxon>
        <taxon>Metazoa</taxon>
        <taxon>Ecdysozoa</taxon>
        <taxon>Arthropoda</taxon>
        <taxon>Hexapoda</taxon>
        <taxon>Insecta</taxon>
        <taxon>Pterygota</taxon>
        <taxon>Neoptera</taxon>
        <taxon>Paraneoptera</taxon>
        <taxon>Hemiptera</taxon>
        <taxon>Auchenorrhyncha</taxon>
        <taxon>Cercopoidea</taxon>
        <taxon>Clastopteridae</taxon>
        <taxon>Clastoptera</taxon>
    </lineage>
</organism>
<accession>A0A1B6E1L8</accession>
<protein>
    <submittedName>
        <fullName evidence="2">Uncharacterized protein</fullName>
    </submittedName>
</protein>
<evidence type="ECO:0000313" key="2">
    <source>
        <dbReference type="EMBL" id="JAS31820.1"/>
    </source>
</evidence>
<evidence type="ECO:0000256" key="1">
    <source>
        <dbReference type="SAM" id="MobiDB-lite"/>
    </source>
</evidence>
<name>A0A1B6E1L8_9HEMI</name>
<feature type="region of interest" description="Disordered" evidence="1">
    <location>
        <begin position="29"/>
        <end position="57"/>
    </location>
</feature>
<feature type="non-terminal residue" evidence="2">
    <location>
        <position position="128"/>
    </location>
</feature>
<feature type="non-terminal residue" evidence="2">
    <location>
        <position position="1"/>
    </location>
</feature>